<dbReference type="InterPro" id="IPR001709">
    <property type="entry name" value="Flavoprot_Pyr_Nucl_cyt_Rdtase"/>
</dbReference>
<dbReference type="Gene3D" id="3.10.20.30">
    <property type="match status" value="1"/>
</dbReference>
<dbReference type="PRINTS" id="PR00371">
    <property type="entry name" value="FPNCR"/>
</dbReference>
<dbReference type="InterPro" id="IPR008333">
    <property type="entry name" value="Cbr1-like_FAD-bd_dom"/>
</dbReference>
<dbReference type="InterPro" id="IPR017927">
    <property type="entry name" value="FAD-bd_FR_type"/>
</dbReference>
<proteinExistence type="predicted"/>
<dbReference type="Gene3D" id="3.40.50.80">
    <property type="entry name" value="Nucleotide-binding domain of ferredoxin-NADP reductase (FNR) module"/>
    <property type="match status" value="1"/>
</dbReference>
<dbReference type="GO" id="GO:0016491">
    <property type="term" value="F:oxidoreductase activity"/>
    <property type="evidence" value="ECO:0007669"/>
    <property type="project" value="InterPro"/>
</dbReference>
<dbReference type="InterPro" id="IPR039261">
    <property type="entry name" value="FNR_nucleotide-bd"/>
</dbReference>
<dbReference type="PROSITE" id="PS51085">
    <property type="entry name" value="2FE2S_FER_2"/>
    <property type="match status" value="1"/>
</dbReference>
<dbReference type="InterPro" id="IPR036010">
    <property type="entry name" value="2Fe-2S_ferredoxin-like_sf"/>
</dbReference>
<sequence>MRKISYKNNNYDCLEDETVLDTLLRHKINASFSCKIGVCQSCLLKTSTANIPPKAQTGLTKTLIQQNYFLPCVCFPEDDFTIVESKEHEIFHDAIVLEKHWLSQKVCQFIFEKPEKLQFHPGQFINIRNTDLVTRSYSIASIPTSNRIELHIKHFQNGKMSNWLCHKLNPGDSIELQGASGESYYDVKSSQQNILLIGTGTGLAPLLGIVRDAIEKKHLGEIHVYHGSRYCDGLYLIKEMIQLKNKHSNIYYYPCISSSNPLLNNEKKIPDCINERADEFALENHSSLKNWKVYLCGHPAMVKKIKTKSYLAGASLNDIHIDPFELKDLRVKPR</sequence>
<dbReference type="Pfam" id="PF00970">
    <property type="entry name" value="FAD_binding_6"/>
    <property type="match status" value="1"/>
</dbReference>
<dbReference type="Gene3D" id="2.40.30.10">
    <property type="entry name" value="Translation factors"/>
    <property type="match status" value="1"/>
</dbReference>
<accession>A0A3B1AIK3</accession>
<dbReference type="Pfam" id="PF00175">
    <property type="entry name" value="NAD_binding_1"/>
    <property type="match status" value="1"/>
</dbReference>
<evidence type="ECO:0000259" key="1">
    <source>
        <dbReference type="PROSITE" id="PS51085"/>
    </source>
</evidence>
<dbReference type="CDD" id="cd06194">
    <property type="entry name" value="FNR_N-term_Iron_sulfur_binding"/>
    <property type="match status" value="1"/>
</dbReference>
<dbReference type="InterPro" id="IPR001041">
    <property type="entry name" value="2Fe-2S_ferredoxin-type"/>
</dbReference>
<dbReference type="InterPro" id="IPR017938">
    <property type="entry name" value="Riboflavin_synthase-like_b-brl"/>
</dbReference>
<name>A0A3B1AIK3_9ZZZZ</name>
<dbReference type="AlphaFoldDB" id="A0A3B1AIK3"/>
<dbReference type="PANTHER" id="PTHR47354">
    <property type="entry name" value="NADH OXIDOREDUCTASE HCR"/>
    <property type="match status" value="1"/>
</dbReference>
<dbReference type="PANTHER" id="PTHR47354:SF5">
    <property type="entry name" value="PROTEIN RFBI"/>
    <property type="match status" value="1"/>
</dbReference>
<dbReference type="InterPro" id="IPR001433">
    <property type="entry name" value="OxRdtase_FAD/NAD-bd"/>
</dbReference>
<gene>
    <name evidence="3" type="ORF">MNBD_GAMMA22-2894</name>
</gene>
<dbReference type="CDD" id="cd00207">
    <property type="entry name" value="fer2"/>
    <property type="match status" value="1"/>
</dbReference>
<dbReference type="SUPFAM" id="SSF63380">
    <property type="entry name" value="Riboflavin synthase domain-like"/>
    <property type="match status" value="1"/>
</dbReference>
<evidence type="ECO:0000259" key="2">
    <source>
        <dbReference type="PROSITE" id="PS51384"/>
    </source>
</evidence>
<dbReference type="InterPro" id="IPR012675">
    <property type="entry name" value="Beta-grasp_dom_sf"/>
</dbReference>
<dbReference type="SUPFAM" id="SSF52343">
    <property type="entry name" value="Ferredoxin reductase-like, C-terminal NADP-linked domain"/>
    <property type="match status" value="1"/>
</dbReference>
<reference evidence="3" key="1">
    <citation type="submission" date="2018-06" db="EMBL/GenBank/DDBJ databases">
        <authorList>
            <person name="Zhirakovskaya E."/>
        </authorList>
    </citation>
    <scope>NUCLEOTIDE SEQUENCE</scope>
</reference>
<dbReference type="EMBL" id="UOFS01000040">
    <property type="protein sequence ID" value="VAW99713.1"/>
    <property type="molecule type" value="Genomic_DNA"/>
</dbReference>
<dbReference type="PRINTS" id="PR00410">
    <property type="entry name" value="PHEHYDRXLASE"/>
</dbReference>
<feature type="domain" description="FAD-binding FR-type" evidence="2">
    <location>
        <begin position="89"/>
        <end position="186"/>
    </location>
</feature>
<organism evidence="3">
    <name type="scientific">hydrothermal vent metagenome</name>
    <dbReference type="NCBI Taxonomy" id="652676"/>
    <lineage>
        <taxon>unclassified sequences</taxon>
        <taxon>metagenomes</taxon>
        <taxon>ecological metagenomes</taxon>
    </lineage>
</organism>
<dbReference type="Pfam" id="PF00111">
    <property type="entry name" value="Fer2"/>
    <property type="match status" value="1"/>
</dbReference>
<feature type="domain" description="2Fe-2S ferredoxin-type" evidence="1">
    <location>
        <begin position="2"/>
        <end position="89"/>
    </location>
</feature>
<dbReference type="InterPro" id="IPR050415">
    <property type="entry name" value="MRET"/>
</dbReference>
<dbReference type="SUPFAM" id="SSF54292">
    <property type="entry name" value="2Fe-2S ferredoxin-like"/>
    <property type="match status" value="1"/>
</dbReference>
<evidence type="ECO:0000313" key="3">
    <source>
        <dbReference type="EMBL" id="VAW99713.1"/>
    </source>
</evidence>
<protein>
    <submittedName>
        <fullName evidence="3">Uncharacterized protein</fullName>
    </submittedName>
</protein>
<dbReference type="PROSITE" id="PS51384">
    <property type="entry name" value="FAD_FR"/>
    <property type="match status" value="1"/>
</dbReference>
<dbReference type="GO" id="GO:0051536">
    <property type="term" value="F:iron-sulfur cluster binding"/>
    <property type="evidence" value="ECO:0007669"/>
    <property type="project" value="InterPro"/>
</dbReference>